<gene>
    <name evidence="7" type="ORF">E2L05_17480</name>
</gene>
<dbReference type="GO" id="GO:0001217">
    <property type="term" value="F:DNA-binding transcription repressor activity"/>
    <property type="evidence" value="ECO:0007669"/>
    <property type="project" value="TreeGrafter"/>
</dbReference>
<dbReference type="OrthoDB" id="5297879at2"/>
<feature type="region of interest" description="Disordered" evidence="5">
    <location>
        <begin position="59"/>
        <end position="88"/>
    </location>
</feature>
<evidence type="ECO:0000313" key="8">
    <source>
        <dbReference type="Proteomes" id="UP000294562"/>
    </source>
</evidence>
<dbReference type="EMBL" id="SMZO01000060">
    <property type="protein sequence ID" value="TDL84686.1"/>
    <property type="molecule type" value="Genomic_DNA"/>
</dbReference>
<evidence type="ECO:0000256" key="4">
    <source>
        <dbReference type="ARBA" id="ARBA00023125"/>
    </source>
</evidence>
<accession>A0A4R6ARH4</accession>
<keyword evidence="8" id="KW-1185">Reference proteome</keyword>
<dbReference type="GO" id="GO:0000976">
    <property type="term" value="F:transcription cis-regulatory region binding"/>
    <property type="evidence" value="ECO:0007669"/>
    <property type="project" value="TreeGrafter"/>
</dbReference>
<name>A0A4R6ARH4_9RHOB</name>
<evidence type="ECO:0000256" key="2">
    <source>
        <dbReference type="ARBA" id="ARBA00010610"/>
    </source>
</evidence>
<dbReference type="GO" id="GO:0009295">
    <property type="term" value="C:nucleoid"/>
    <property type="evidence" value="ECO:0007669"/>
    <property type="project" value="UniProtKB-SubCell"/>
</dbReference>
<comment type="caution">
    <text evidence="7">The sequence shown here is derived from an EMBL/GenBank/DDBJ whole genome shotgun (WGS) entry which is preliminary data.</text>
</comment>
<feature type="compositionally biased region" description="Polar residues" evidence="5">
    <location>
        <begin position="72"/>
        <end position="81"/>
    </location>
</feature>
<dbReference type="GO" id="GO:0005829">
    <property type="term" value="C:cytosol"/>
    <property type="evidence" value="ECO:0007669"/>
    <property type="project" value="TreeGrafter"/>
</dbReference>
<dbReference type="PANTHER" id="PTHR38097:SF2">
    <property type="entry name" value="DNA-BINDING PROTEIN STPA"/>
    <property type="match status" value="1"/>
</dbReference>
<protein>
    <submittedName>
        <fullName evidence="7">H-NS histone family protein</fullName>
    </submittedName>
</protein>
<sequence length="105" mass="11691">MADIDLTNMSLEELKTLKNQVARAIDSYEERRKKEALSVIEAKARELGFSIGELYAAPKKGASAPRPAKYQNPENAEQTWSGRGRQPQWFKDAVEAGATPDDLLI</sequence>
<evidence type="ECO:0000259" key="6">
    <source>
        <dbReference type="SMART" id="SM00528"/>
    </source>
</evidence>
<organism evidence="7 8">
    <name type="scientific">Meridianimarinicoccus aquatilis</name>
    <dbReference type="NCBI Taxonomy" id="2552766"/>
    <lineage>
        <taxon>Bacteria</taxon>
        <taxon>Pseudomonadati</taxon>
        <taxon>Pseudomonadota</taxon>
        <taxon>Alphaproteobacteria</taxon>
        <taxon>Rhodobacterales</taxon>
        <taxon>Paracoccaceae</taxon>
        <taxon>Meridianimarinicoccus</taxon>
    </lineage>
</organism>
<evidence type="ECO:0000256" key="5">
    <source>
        <dbReference type="SAM" id="MobiDB-lite"/>
    </source>
</evidence>
<dbReference type="SMART" id="SM00528">
    <property type="entry name" value="HNS"/>
    <property type="match status" value="1"/>
</dbReference>
<evidence type="ECO:0000256" key="1">
    <source>
        <dbReference type="ARBA" id="ARBA00004453"/>
    </source>
</evidence>
<dbReference type="InterPro" id="IPR037150">
    <property type="entry name" value="H-NS_C_dom_sf"/>
</dbReference>
<dbReference type="RefSeq" id="WP_133344107.1">
    <property type="nucleotide sequence ID" value="NZ_SMZO01000060.1"/>
</dbReference>
<dbReference type="Pfam" id="PF00816">
    <property type="entry name" value="Histone_HNS"/>
    <property type="match status" value="1"/>
</dbReference>
<keyword evidence="3" id="KW-0963">Cytoplasm</keyword>
<dbReference type="PANTHER" id="PTHR38097">
    <property type="match status" value="1"/>
</dbReference>
<proteinExistence type="inferred from homology"/>
<comment type="subcellular location">
    <subcellularLocation>
        <location evidence="1">Cytoplasm</location>
        <location evidence="1">Nucleoid</location>
    </subcellularLocation>
</comment>
<dbReference type="AlphaFoldDB" id="A0A4R6ARH4"/>
<dbReference type="GO" id="GO:0003680">
    <property type="term" value="F:minor groove of adenine-thymine-rich DNA binding"/>
    <property type="evidence" value="ECO:0007669"/>
    <property type="project" value="TreeGrafter"/>
</dbReference>
<comment type="similarity">
    <text evidence="2">Belongs to the histone-like protein H-NS family.</text>
</comment>
<evidence type="ECO:0000256" key="3">
    <source>
        <dbReference type="ARBA" id="ARBA00022490"/>
    </source>
</evidence>
<dbReference type="Gene3D" id="4.10.430.10">
    <property type="entry name" value="Histone-like protein H-NS, C-terminal domain"/>
    <property type="match status" value="1"/>
</dbReference>
<dbReference type="InterPro" id="IPR027444">
    <property type="entry name" value="H-NS_C_dom"/>
</dbReference>
<reference evidence="7 8" key="1">
    <citation type="submission" date="2019-03" db="EMBL/GenBank/DDBJ databases">
        <title>Rhodobacteraceae bacterium SM1902, a new member of the family Rhodobacteraceae isolated from Yantai.</title>
        <authorList>
            <person name="Sun Y."/>
        </authorList>
    </citation>
    <scope>NUCLEOTIDE SEQUENCE [LARGE SCALE GENOMIC DNA]</scope>
    <source>
        <strain evidence="7 8">SM1902</strain>
    </source>
</reference>
<evidence type="ECO:0000313" key="7">
    <source>
        <dbReference type="EMBL" id="TDL84686.1"/>
    </source>
</evidence>
<feature type="domain" description="DNA-binding protein H-NS-like C-terminal" evidence="6">
    <location>
        <begin position="60"/>
        <end position="105"/>
    </location>
</feature>
<dbReference type="GO" id="GO:0003681">
    <property type="term" value="F:bent DNA binding"/>
    <property type="evidence" value="ECO:0007669"/>
    <property type="project" value="TreeGrafter"/>
</dbReference>
<dbReference type="Proteomes" id="UP000294562">
    <property type="component" value="Unassembled WGS sequence"/>
</dbReference>
<dbReference type="SUPFAM" id="SSF81273">
    <property type="entry name" value="H-NS histone-like proteins"/>
    <property type="match status" value="1"/>
</dbReference>
<keyword evidence="4" id="KW-0238">DNA-binding</keyword>
<dbReference type="GO" id="GO:0032993">
    <property type="term" value="C:protein-DNA complex"/>
    <property type="evidence" value="ECO:0007669"/>
    <property type="project" value="TreeGrafter"/>
</dbReference>